<keyword evidence="8" id="KW-1185">Reference proteome</keyword>
<dbReference type="Gene3D" id="3.40.50.720">
    <property type="entry name" value="NAD(P)-binding Rossmann-like Domain"/>
    <property type="match status" value="1"/>
</dbReference>
<evidence type="ECO:0000259" key="5">
    <source>
        <dbReference type="Pfam" id="PF02558"/>
    </source>
</evidence>
<evidence type="ECO:0000313" key="8">
    <source>
        <dbReference type="Proteomes" id="UP001565368"/>
    </source>
</evidence>
<dbReference type="SUPFAM" id="SSF48179">
    <property type="entry name" value="6-phosphogluconate dehydrogenase C-terminal domain-like"/>
    <property type="match status" value="1"/>
</dbReference>
<dbReference type="GeneID" id="95985355"/>
<feature type="domain" description="Ketopantoate reductase N-terminal" evidence="5">
    <location>
        <begin position="13"/>
        <end position="151"/>
    </location>
</feature>
<dbReference type="NCBIfam" id="TIGR00745">
    <property type="entry name" value="apbA_panE"/>
    <property type="match status" value="1"/>
</dbReference>
<comment type="similarity">
    <text evidence="1 4">Belongs to the ketopantoate reductase family.</text>
</comment>
<protein>
    <recommendedName>
        <fullName evidence="4">2-dehydropantoate 2-reductase</fullName>
        <ecNumber evidence="4">1.1.1.169</ecNumber>
    </recommendedName>
    <alternativeName>
        <fullName evidence="4">Ketopantoate reductase</fullName>
    </alternativeName>
</protein>
<evidence type="ECO:0000256" key="2">
    <source>
        <dbReference type="ARBA" id="ARBA00022857"/>
    </source>
</evidence>
<dbReference type="SUPFAM" id="SSF51735">
    <property type="entry name" value="NAD(P)-binding Rossmann-fold domains"/>
    <property type="match status" value="1"/>
</dbReference>
<keyword evidence="2 4" id="KW-0521">NADP</keyword>
<evidence type="ECO:0000256" key="1">
    <source>
        <dbReference type="ARBA" id="ARBA00007870"/>
    </source>
</evidence>
<dbReference type="Pfam" id="PF08546">
    <property type="entry name" value="ApbA_C"/>
    <property type="match status" value="1"/>
</dbReference>
<proteinExistence type="inferred from homology"/>
<evidence type="ECO:0000256" key="4">
    <source>
        <dbReference type="RuleBase" id="RU362068"/>
    </source>
</evidence>
<dbReference type="InterPro" id="IPR036291">
    <property type="entry name" value="NAD(P)-bd_dom_sf"/>
</dbReference>
<reference evidence="7 8" key="1">
    <citation type="submission" date="2023-08" db="EMBL/GenBank/DDBJ databases">
        <title>Annotated Genome Sequence of Vanrija albida AlHP1.</title>
        <authorList>
            <person name="Herzog R."/>
        </authorList>
    </citation>
    <scope>NUCLEOTIDE SEQUENCE [LARGE SCALE GENOMIC DNA]</scope>
    <source>
        <strain evidence="7 8">AlHP1</strain>
    </source>
</reference>
<accession>A0ABR3Q6E0</accession>
<dbReference type="InterPro" id="IPR013752">
    <property type="entry name" value="KPA_reductase"/>
</dbReference>
<dbReference type="EC" id="1.1.1.169" evidence="4"/>
<feature type="domain" description="Ketopantoate reductase C-terminal" evidence="6">
    <location>
        <begin position="204"/>
        <end position="329"/>
    </location>
</feature>
<dbReference type="InterPro" id="IPR008927">
    <property type="entry name" value="6-PGluconate_DH-like_C_sf"/>
</dbReference>
<dbReference type="InterPro" id="IPR013332">
    <property type="entry name" value="KPR_N"/>
</dbReference>
<dbReference type="InterPro" id="IPR013328">
    <property type="entry name" value="6PGD_dom2"/>
</dbReference>
<comment type="catalytic activity">
    <reaction evidence="4">
        <text>(R)-pantoate + NADP(+) = 2-dehydropantoate + NADPH + H(+)</text>
        <dbReference type="Rhea" id="RHEA:16233"/>
        <dbReference type="ChEBI" id="CHEBI:11561"/>
        <dbReference type="ChEBI" id="CHEBI:15378"/>
        <dbReference type="ChEBI" id="CHEBI:15980"/>
        <dbReference type="ChEBI" id="CHEBI:57783"/>
        <dbReference type="ChEBI" id="CHEBI:58349"/>
        <dbReference type="EC" id="1.1.1.169"/>
    </reaction>
</comment>
<dbReference type="RefSeq" id="XP_069210250.1">
    <property type="nucleotide sequence ID" value="XM_069352832.1"/>
</dbReference>
<dbReference type="InterPro" id="IPR051402">
    <property type="entry name" value="KPR-Related"/>
</dbReference>
<keyword evidence="3 4" id="KW-0560">Oxidoreductase</keyword>
<name>A0ABR3Q6E0_9TREE</name>
<evidence type="ECO:0000313" key="7">
    <source>
        <dbReference type="EMBL" id="KAL1410306.1"/>
    </source>
</evidence>
<dbReference type="PANTHER" id="PTHR21708:SF30">
    <property type="entry name" value="2-DEHYDROPANTOATE 2-REDUCTASE-RELATED"/>
    <property type="match status" value="1"/>
</dbReference>
<dbReference type="EMBL" id="JBBXJM010000003">
    <property type="protein sequence ID" value="KAL1410306.1"/>
    <property type="molecule type" value="Genomic_DNA"/>
</dbReference>
<evidence type="ECO:0000256" key="3">
    <source>
        <dbReference type="ARBA" id="ARBA00023002"/>
    </source>
</evidence>
<dbReference type="Gene3D" id="1.10.1040.10">
    <property type="entry name" value="N-(1-d-carboxylethyl)-l-norvaline Dehydrogenase, domain 2"/>
    <property type="match status" value="1"/>
</dbReference>
<organism evidence="7 8">
    <name type="scientific">Vanrija albida</name>
    <dbReference type="NCBI Taxonomy" id="181172"/>
    <lineage>
        <taxon>Eukaryota</taxon>
        <taxon>Fungi</taxon>
        <taxon>Dikarya</taxon>
        <taxon>Basidiomycota</taxon>
        <taxon>Agaricomycotina</taxon>
        <taxon>Tremellomycetes</taxon>
        <taxon>Trichosporonales</taxon>
        <taxon>Trichosporonaceae</taxon>
        <taxon>Vanrija</taxon>
    </lineage>
</organism>
<dbReference type="Proteomes" id="UP001565368">
    <property type="component" value="Unassembled WGS sequence"/>
</dbReference>
<sequence>MTTSASPKPNALLFGLGSIGGVYASILARSGAADVSVVARSNYAAVKEHGFGLESEKFGSHHITFDGVYRDTSEAAASGKVFDFVLCANKALLDAKPSLAETLAPVVTPGRTAIVLLQNGVGAEAPLHAAFPSTTIISAVVWTGAKVLPPSDAGVPRVQQFARESLTIGVDPAPGLPAAEERARLDRLVALLKAGGGDCDVVDDIQSARWIKVVWNCAWNSLTSVTRLRTNHIFGSSPGAAAFALDLMREVVAVARAKGLTVPEGTEEDLLKQCQAVGGAGLPSSMMFDNEAGRPMEVEVILGTPVREGQRLGVPVPILTTLYTIVKALDWRNANPEEAAAPGP</sequence>
<comment type="function">
    <text evidence="4">Catalyzes the NADPH-dependent reduction of ketopantoate into pantoic acid.</text>
</comment>
<gene>
    <name evidence="7" type="ORF">Q8F55_004312</name>
</gene>
<dbReference type="PANTHER" id="PTHR21708">
    <property type="entry name" value="PROBABLE 2-DEHYDROPANTOATE 2-REDUCTASE"/>
    <property type="match status" value="1"/>
</dbReference>
<comment type="caution">
    <text evidence="7">The sequence shown here is derived from an EMBL/GenBank/DDBJ whole genome shotgun (WGS) entry which is preliminary data.</text>
</comment>
<evidence type="ECO:0000259" key="6">
    <source>
        <dbReference type="Pfam" id="PF08546"/>
    </source>
</evidence>
<dbReference type="InterPro" id="IPR003710">
    <property type="entry name" value="ApbA"/>
</dbReference>
<dbReference type="Pfam" id="PF02558">
    <property type="entry name" value="ApbA"/>
    <property type="match status" value="1"/>
</dbReference>